<comment type="caution">
    <text evidence="1">The sequence shown here is derived from an EMBL/GenBank/DDBJ whole genome shotgun (WGS) entry which is preliminary data.</text>
</comment>
<evidence type="ECO:0000313" key="2">
    <source>
        <dbReference type="Proteomes" id="UP000324222"/>
    </source>
</evidence>
<accession>A0A5B7CVV6</accession>
<sequence length="110" mass="11511">MLANDPVKITSEGISKISPDPIFPVGFSFLNAFPFIGKLSARITDIGTAGSLGPILRLKTGCGHLSLCHYLICNDTAGGEGGKDGGKVEGWEAHGICFTCLNETVTVQTD</sequence>
<dbReference type="Proteomes" id="UP000324222">
    <property type="component" value="Unassembled WGS sequence"/>
</dbReference>
<name>A0A5B7CVV6_PORTR</name>
<protein>
    <submittedName>
        <fullName evidence="1">Uncharacterized protein</fullName>
    </submittedName>
</protein>
<organism evidence="1 2">
    <name type="scientific">Portunus trituberculatus</name>
    <name type="common">Swimming crab</name>
    <name type="synonym">Neptunus trituberculatus</name>
    <dbReference type="NCBI Taxonomy" id="210409"/>
    <lineage>
        <taxon>Eukaryota</taxon>
        <taxon>Metazoa</taxon>
        <taxon>Ecdysozoa</taxon>
        <taxon>Arthropoda</taxon>
        <taxon>Crustacea</taxon>
        <taxon>Multicrustacea</taxon>
        <taxon>Malacostraca</taxon>
        <taxon>Eumalacostraca</taxon>
        <taxon>Eucarida</taxon>
        <taxon>Decapoda</taxon>
        <taxon>Pleocyemata</taxon>
        <taxon>Brachyura</taxon>
        <taxon>Eubrachyura</taxon>
        <taxon>Portunoidea</taxon>
        <taxon>Portunidae</taxon>
        <taxon>Portuninae</taxon>
        <taxon>Portunus</taxon>
    </lineage>
</organism>
<reference evidence="1 2" key="1">
    <citation type="submission" date="2019-05" db="EMBL/GenBank/DDBJ databases">
        <title>Another draft genome of Portunus trituberculatus and its Hox gene families provides insights of decapod evolution.</title>
        <authorList>
            <person name="Jeong J.-H."/>
            <person name="Song I."/>
            <person name="Kim S."/>
            <person name="Choi T."/>
            <person name="Kim D."/>
            <person name="Ryu S."/>
            <person name="Kim W."/>
        </authorList>
    </citation>
    <scope>NUCLEOTIDE SEQUENCE [LARGE SCALE GENOMIC DNA]</scope>
    <source>
        <tissue evidence="1">Muscle</tissue>
    </source>
</reference>
<evidence type="ECO:0000313" key="1">
    <source>
        <dbReference type="EMBL" id="MPC12456.1"/>
    </source>
</evidence>
<keyword evidence="2" id="KW-1185">Reference proteome</keyword>
<dbReference type="AlphaFoldDB" id="A0A5B7CVV6"/>
<dbReference type="EMBL" id="VSRR010000218">
    <property type="protein sequence ID" value="MPC12456.1"/>
    <property type="molecule type" value="Genomic_DNA"/>
</dbReference>
<proteinExistence type="predicted"/>
<gene>
    <name evidence="1" type="ORF">E2C01_005154</name>
</gene>